<evidence type="ECO:0000313" key="13">
    <source>
        <dbReference type="Ensembl" id="ENSUMAP00000003485"/>
    </source>
</evidence>
<proteinExistence type="inferred from homology"/>
<comment type="subcellular location">
    <subcellularLocation>
        <location evidence="2">Cytoplasm</location>
        <location evidence="2">Perinuclear region</location>
    </subcellularLocation>
    <subcellularLocation>
        <location evidence="1">Nucleus</location>
    </subcellularLocation>
</comment>
<evidence type="ECO:0000256" key="7">
    <source>
        <dbReference type="ARBA" id="ARBA00040296"/>
    </source>
</evidence>
<comment type="function">
    <text evidence="8">Redox sensor protein. Undergoes restructuring and subcellular redistribution in response to changes in intracellular NADPH/NADP(+) levels. At low NADPH concentrations the protein is found mainly as a monomer, and binds argininosuccinate synthase (ASS1), the enzyme involved in nitric oxide synthesis. Association with ASS1 impairs its activity and reduces the production of nitric oxide, which subsecuently prevents apoptosis. Under normal NADPH concentrations, the protein is found as a dimer and hides the binding site for ASS1. The homodimer binds one molecule of NADPH. Has higher affinity for NADPH than for NADP(+). Binding to NADPH is necessary to form a stable dimer.</text>
</comment>
<evidence type="ECO:0000256" key="5">
    <source>
        <dbReference type="ARBA" id="ARBA00022857"/>
    </source>
</evidence>
<dbReference type="InterPro" id="IPR051164">
    <property type="entry name" value="NmrA-like_oxidored"/>
</dbReference>
<dbReference type="AlphaFoldDB" id="A0A452T660"/>
<evidence type="ECO:0000256" key="10">
    <source>
        <dbReference type="SAM" id="MobiDB-lite"/>
    </source>
</evidence>
<dbReference type="GeneTree" id="ENSGT00940000160872"/>
<evidence type="ECO:0000256" key="6">
    <source>
        <dbReference type="ARBA" id="ARBA00023242"/>
    </source>
</evidence>
<comment type="subunit">
    <text evidence="9">Homodimer. Interacts with ASS1. Interaction is enhanced by low NADPH/NADP(+) ratios, which results in inhibition of ASS1 activity.</text>
</comment>
<feature type="region of interest" description="Disordered" evidence="10">
    <location>
        <begin position="21"/>
        <end position="80"/>
    </location>
</feature>
<dbReference type="Ensembl" id="ENSUMAT00000004280.1">
    <property type="protein sequence ID" value="ENSUMAP00000003485.1"/>
    <property type="gene ID" value="ENSUMAG00000002906.1"/>
</dbReference>
<reference evidence="13" key="1">
    <citation type="submission" date="2019-03" db="UniProtKB">
        <authorList>
            <consortium name="Ensembl"/>
        </authorList>
    </citation>
    <scope>IDENTIFICATION</scope>
</reference>
<name>A0A452T660_URSMA</name>
<dbReference type="InterPro" id="IPR036291">
    <property type="entry name" value="NAD(P)-bd_dom_sf"/>
</dbReference>
<dbReference type="Gene3D" id="3.40.50.720">
    <property type="entry name" value="NAD(P)-binding Rossmann-like Domain"/>
    <property type="match status" value="1"/>
</dbReference>
<dbReference type="FunFam" id="3.40.50.720:FF:000181">
    <property type="entry name" value="NmrA-like family domain-containing protein 1"/>
    <property type="match status" value="1"/>
</dbReference>
<evidence type="ECO:0000256" key="9">
    <source>
        <dbReference type="ARBA" id="ARBA00062836"/>
    </source>
</evidence>
<dbReference type="PANTHER" id="PTHR42748:SF16">
    <property type="entry name" value="NMRA-LIKE FAMILY DOMAIN-CONTAINING PROTEIN 1"/>
    <property type="match status" value="1"/>
</dbReference>
<evidence type="ECO:0000256" key="1">
    <source>
        <dbReference type="ARBA" id="ARBA00004123"/>
    </source>
</evidence>
<keyword evidence="6" id="KW-0539">Nucleus</keyword>
<dbReference type="CDD" id="cd05251">
    <property type="entry name" value="NmrA_like_SDR_a"/>
    <property type="match status" value="1"/>
</dbReference>
<dbReference type="GO" id="GO:0005634">
    <property type="term" value="C:nucleus"/>
    <property type="evidence" value="ECO:0007669"/>
    <property type="project" value="UniProtKB-SubCell"/>
</dbReference>
<keyword evidence="4" id="KW-0963">Cytoplasm</keyword>
<keyword evidence="5" id="KW-0521">NADP</keyword>
<gene>
    <name evidence="13" type="primary">NMRAL1</name>
</gene>
<evidence type="ECO:0000256" key="11">
    <source>
        <dbReference type="SAM" id="SignalP"/>
    </source>
</evidence>
<comment type="similarity">
    <text evidence="3">Belongs to the NmrA-type oxidoreductase family.</text>
</comment>
<dbReference type="InterPro" id="IPR008030">
    <property type="entry name" value="NmrA-like"/>
</dbReference>
<dbReference type="GO" id="GO:0048471">
    <property type="term" value="C:perinuclear region of cytoplasm"/>
    <property type="evidence" value="ECO:0007669"/>
    <property type="project" value="UniProtKB-SubCell"/>
</dbReference>
<feature type="signal peptide" evidence="11">
    <location>
        <begin position="1"/>
        <end position="17"/>
    </location>
</feature>
<feature type="domain" description="NmrA-like" evidence="12">
    <location>
        <begin position="260"/>
        <end position="521"/>
    </location>
</feature>
<dbReference type="SUPFAM" id="SSF51735">
    <property type="entry name" value="NAD(P)-binding Rossmann-fold domains"/>
    <property type="match status" value="1"/>
</dbReference>
<evidence type="ECO:0000259" key="12">
    <source>
        <dbReference type="Pfam" id="PF05368"/>
    </source>
</evidence>
<accession>A0A452T660</accession>
<dbReference type="Pfam" id="PF05368">
    <property type="entry name" value="NmrA"/>
    <property type="match status" value="1"/>
</dbReference>
<keyword evidence="11" id="KW-0732">Signal</keyword>
<organism evidence="13">
    <name type="scientific">Ursus maritimus</name>
    <name type="common">Polar bear</name>
    <name type="synonym">Thalarctos maritimus</name>
    <dbReference type="NCBI Taxonomy" id="29073"/>
    <lineage>
        <taxon>Eukaryota</taxon>
        <taxon>Metazoa</taxon>
        <taxon>Chordata</taxon>
        <taxon>Craniata</taxon>
        <taxon>Vertebrata</taxon>
        <taxon>Euteleostomi</taxon>
        <taxon>Mammalia</taxon>
        <taxon>Eutheria</taxon>
        <taxon>Laurasiatheria</taxon>
        <taxon>Carnivora</taxon>
        <taxon>Caniformia</taxon>
        <taxon>Ursidae</taxon>
        <taxon>Ursus</taxon>
    </lineage>
</organism>
<sequence length="546" mass="60179">SRVFCFCFCFCILRSHLQPPAKPLRRCTSRSPGGPSISGFRQPRRLRGADASPGPREPGRTICARRGGRRVSSARSEGLDTESPEAARLGFLLAGRPGRDGFARAGLELRVGSAFPQVPHLPPHSGSGLGCKVWGPKVPAQPFPTRAASWRSRRPGAPRGRWKTETRIGSRCLEPFASTRCVRGVVSGGTRVPIADPPRPTAPRPLGPHLPHQPAWQTRNWWWCLEPQHVHIVPKRNFPPTSVLATPSITVLVSRVSYQTGAQGGSVARTLLEDGTFRVRVVTRDPGQKAAKELRLQGAEVVQGDQDDEASMELALTGAHAAFIVTNYWENRSQEQEVKQGKLLADLAKRLGLHYVVYSGLENIKKLTAGRLAAGHFDGKGEVEEYFRDIGVPMTSVRLSCYFENLLSYFLPQKAPDGKSYLLSLPMGDVPMDGLSVTDLGPVVLSLLKMPEEYVGRNIGLSTCKHTAEEYAALLSKHTGKTVRNAKTTPEDYEKYGFPGARDLANMFRFYVLKPDRDIELTLKLNPKARTLDQWLEQHKGDFAGL</sequence>
<feature type="region of interest" description="Disordered" evidence="10">
    <location>
        <begin position="142"/>
        <end position="163"/>
    </location>
</feature>
<evidence type="ECO:0000256" key="2">
    <source>
        <dbReference type="ARBA" id="ARBA00004556"/>
    </source>
</evidence>
<dbReference type="PANTHER" id="PTHR42748">
    <property type="entry name" value="NITROGEN METABOLITE REPRESSION PROTEIN NMRA FAMILY MEMBER"/>
    <property type="match status" value="1"/>
</dbReference>
<feature type="chain" id="PRO_5019197227" description="NmrA-like family domain-containing protein 1" evidence="11">
    <location>
        <begin position="18"/>
        <end position="546"/>
    </location>
</feature>
<evidence type="ECO:0000256" key="3">
    <source>
        <dbReference type="ARBA" id="ARBA00006328"/>
    </source>
</evidence>
<evidence type="ECO:0000256" key="4">
    <source>
        <dbReference type="ARBA" id="ARBA00022490"/>
    </source>
</evidence>
<protein>
    <recommendedName>
        <fullName evidence="7">NmrA-like family domain-containing protein 1</fullName>
    </recommendedName>
</protein>
<dbReference type="Gene3D" id="3.90.25.10">
    <property type="entry name" value="UDP-galactose 4-epimerase, domain 1"/>
    <property type="match status" value="1"/>
</dbReference>
<evidence type="ECO:0000256" key="8">
    <source>
        <dbReference type="ARBA" id="ARBA00060053"/>
    </source>
</evidence>